<gene>
    <name evidence="1" type="ORF">CYLTODRAFT_14835</name>
</gene>
<dbReference type="AlphaFoldDB" id="A0A0D7BC98"/>
<sequence>MDLDKLDPTQTVVFPAWTGDAADCVLRAREGGVQFFVHRARLQNASANDFDGLLSRSSSVVEVPEKSDILMIILNAIYNLPDAKANPTLSDLELAISRMSVYGLDPRSLITPNTALFRLLYAQAPYMPLELYMVASQYELEDLACITSGHLLSLNLSTITDAMSSRMGPRYLKRLFMLHIDRIARLKEILSVPPTPHPAWRSCDAALLQRAWAFSTTSIVKDAQPSLSPNFLTLSMKPFAEDIACPTCKDIYMRTLATAANLWSSVKATI</sequence>
<evidence type="ECO:0000313" key="1">
    <source>
        <dbReference type="EMBL" id="KIY67141.1"/>
    </source>
</evidence>
<protein>
    <recommendedName>
        <fullName evidence="3">BTB domain-containing protein</fullName>
    </recommendedName>
</protein>
<evidence type="ECO:0008006" key="3">
    <source>
        <dbReference type="Google" id="ProtNLM"/>
    </source>
</evidence>
<evidence type="ECO:0000313" key="2">
    <source>
        <dbReference type="Proteomes" id="UP000054007"/>
    </source>
</evidence>
<dbReference type="OrthoDB" id="3265815at2759"/>
<dbReference type="Proteomes" id="UP000054007">
    <property type="component" value="Unassembled WGS sequence"/>
</dbReference>
<dbReference type="STRING" id="1314674.A0A0D7BC98"/>
<name>A0A0D7BC98_9AGAR</name>
<organism evidence="1 2">
    <name type="scientific">Cylindrobasidium torrendii FP15055 ss-10</name>
    <dbReference type="NCBI Taxonomy" id="1314674"/>
    <lineage>
        <taxon>Eukaryota</taxon>
        <taxon>Fungi</taxon>
        <taxon>Dikarya</taxon>
        <taxon>Basidiomycota</taxon>
        <taxon>Agaricomycotina</taxon>
        <taxon>Agaricomycetes</taxon>
        <taxon>Agaricomycetidae</taxon>
        <taxon>Agaricales</taxon>
        <taxon>Marasmiineae</taxon>
        <taxon>Physalacriaceae</taxon>
        <taxon>Cylindrobasidium</taxon>
    </lineage>
</organism>
<accession>A0A0D7BC98</accession>
<dbReference type="EMBL" id="KN880534">
    <property type="protein sequence ID" value="KIY67141.1"/>
    <property type="molecule type" value="Genomic_DNA"/>
</dbReference>
<reference evidence="1 2" key="1">
    <citation type="journal article" date="2015" name="Fungal Genet. Biol.">
        <title>Evolution of novel wood decay mechanisms in Agaricales revealed by the genome sequences of Fistulina hepatica and Cylindrobasidium torrendii.</title>
        <authorList>
            <person name="Floudas D."/>
            <person name="Held B.W."/>
            <person name="Riley R."/>
            <person name="Nagy L.G."/>
            <person name="Koehler G."/>
            <person name="Ransdell A.S."/>
            <person name="Younus H."/>
            <person name="Chow J."/>
            <person name="Chiniquy J."/>
            <person name="Lipzen A."/>
            <person name="Tritt A."/>
            <person name="Sun H."/>
            <person name="Haridas S."/>
            <person name="LaButti K."/>
            <person name="Ohm R.A."/>
            <person name="Kues U."/>
            <person name="Blanchette R.A."/>
            <person name="Grigoriev I.V."/>
            <person name="Minto R.E."/>
            <person name="Hibbett D.S."/>
        </authorList>
    </citation>
    <scope>NUCLEOTIDE SEQUENCE [LARGE SCALE GENOMIC DNA]</scope>
    <source>
        <strain evidence="1 2">FP15055 ss-10</strain>
    </source>
</reference>
<proteinExistence type="predicted"/>
<keyword evidence="2" id="KW-1185">Reference proteome</keyword>